<dbReference type="EMBL" id="JAHWYN010000020">
    <property type="protein sequence ID" value="MBW4362256.1"/>
    <property type="molecule type" value="Genomic_DNA"/>
</dbReference>
<dbReference type="Pfam" id="PF12680">
    <property type="entry name" value="SnoaL_2"/>
    <property type="match status" value="1"/>
</dbReference>
<dbReference type="InterPro" id="IPR037401">
    <property type="entry name" value="SnoaL-like"/>
</dbReference>
<protein>
    <submittedName>
        <fullName evidence="2">Nuclear transport factor 2 family protein</fullName>
    </submittedName>
</protein>
<feature type="domain" description="SnoaL-like" evidence="1">
    <location>
        <begin position="10"/>
        <end position="110"/>
    </location>
</feature>
<comment type="caution">
    <text evidence="2">The sequence shown here is derived from an EMBL/GenBank/DDBJ whole genome shotgun (WGS) entry which is preliminary data.</text>
</comment>
<keyword evidence="3" id="KW-1185">Reference proteome</keyword>
<reference evidence="2 3" key="1">
    <citation type="submission" date="2021-07" db="EMBL/GenBank/DDBJ databases">
        <title>Flavobacterium sp. nov. isolated from sediment on the Taihu Lake.</title>
        <authorList>
            <person name="Qu J.-H."/>
        </authorList>
    </citation>
    <scope>NUCLEOTIDE SEQUENCE [LARGE SCALE GENOMIC DNA]</scope>
    <source>
        <strain evidence="2 3">NAS39</strain>
    </source>
</reference>
<sequence length="158" mass="18631">MNPNEQLIYKFYTAFAKADTKTMCECYHNDIQFQDPVFGILKGDDVNQMWKMLIEKSKGNIKIEFSNIKANEYLGSAKWVATYNFSKTNRKVVNVIYAQFKFQDNLIIRHTDNFDIWKWSKQALGFKGLLLGWTGFMQKQIHKQALYSLDNYKKKSND</sequence>
<evidence type="ECO:0000259" key="1">
    <source>
        <dbReference type="Pfam" id="PF12680"/>
    </source>
</evidence>
<organism evidence="2 3">
    <name type="scientific">Flavobacterium taihuense</name>
    <dbReference type="NCBI Taxonomy" id="2857508"/>
    <lineage>
        <taxon>Bacteria</taxon>
        <taxon>Pseudomonadati</taxon>
        <taxon>Bacteroidota</taxon>
        <taxon>Flavobacteriia</taxon>
        <taxon>Flavobacteriales</taxon>
        <taxon>Flavobacteriaceae</taxon>
        <taxon>Flavobacterium</taxon>
    </lineage>
</organism>
<accession>A0ABS6XZZ8</accession>
<dbReference type="Proteomes" id="UP000812031">
    <property type="component" value="Unassembled WGS sequence"/>
</dbReference>
<evidence type="ECO:0000313" key="3">
    <source>
        <dbReference type="Proteomes" id="UP000812031"/>
    </source>
</evidence>
<dbReference type="RefSeq" id="WP_219318745.1">
    <property type="nucleotide sequence ID" value="NZ_JAHWYN010000020.1"/>
</dbReference>
<proteinExistence type="predicted"/>
<gene>
    <name evidence="2" type="ORF">KZH69_17335</name>
</gene>
<name>A0ABS6XZZ8_9FLAO</name>
<evidence type="ECO:0000313" key="2">
    <source>
        <dbReference type="EMBL" id="MBW4362256.1"/>
    </source>
</evidence>